<evidence type="ECO:0000256" key="2">
    <source>
        <dbReference type="ARBA" id="ARBA00023002"/>
    </source>
</evidence>
<name>A0A4R6Z7J9_9GAMM</name>
<protein>
    <submittedName>
        <fullName evidence="3">Short-subunit dehydrogenase</fullName>
    </submittedName>
</protein>
<dbReference type="EMBL" id="SNZH01000002">
    <property type="protein sequence ID" value="TDR47704.1"/>
    <property type="molecule type" value="Genomic_DNA"/>
</dbReference>
<evidence type="ECO:0000256" key="1">
    <source>
        <dbReference type="ARBA" id="ARBA00006484"/>
    </source>
</evidence>
<dbReference type="Pfam" id="PF00106">
    <property type="entry name" value="adh_short"/>
    <property type="match status" value="1"/>
</dbReference>
<gene>
    <name evidence="3" type="ORF">DFR29_102364</name>
</gene>
<accession>A0A4R6Z7J9</accession>
<reference evidence="3 4" key="1">
    <citation type="submission" date="2019-03" db="EMBL/GenBank/DDBJ databases">
        <title>Genomic Encyclopedia of Type Strains, Phase IV (KMG-IV): sequencing the most valuable type-strain genomes for metagenomic binning, comparative biology and taxonomic classification.</title>
        <authorList>
            <person name="Goeker M."/>
        </authorList>
    </citation>
    <scope>NUCLEOTIDE SEQUENCE [LARGE SCALE GENOMIC DNA]</scope>
    <source>
        <strain evidence="3 4">DSM 21667</strain>
    </source>
</reference>
<keyword evidence="4" id="KW-1185">Reference proteome</keyword>
<dbReference type="PANTHER" id="PTHR43669">
    <property type="entry name" value="5-KETO-D-GLUCONATE 5-REDUCTASE"/>
    <property type="match status" value="1"/>
</dbReference>
<comment type="caution">
    <text evidence="3">The sequence shown here is derived from an EMBL/GenBank/DDBJ whole genome shotgun (WGS) entry which is preliminary data.</text>
</comment>
<organism evidence="3 4">
    <name type="scientific">Tahibacter aquaticus</name>
    <dbReference type="NCBI Taxonomy" id="520092"/>
    <lineage>
        <taxon>Bacteria</taxon>
        <taxon>Pseudomonadati</taxon>
        <taxon>Pseudomonadota</taxon>
        <taxon>Gammaproteobacteria</taxon>
        <taxon>Lysobacterales</taxon>
        <taxon>Rhodanobacteraceae</taxon>
        <taxon>Tahibacter</taxon>
    </lineage>
</organism>
<dbReference type="PANTHER" id="PTHR43669:SF12">
    <property type="entry name" value="BLR5618 PROTEIN"/>
    <property type="match status" value="1"/>
</dbReference>
<sequence length="239" mass="25425">MKSSVIVIGASGGIGSGVVARLLADGYAVVAVGRHRDTLLGLADRLKQPAELTLLPASVESESNGRDLVQQLVALRRRYAGAVVAIGPNRDCGRLMDRDEVFLEDRLHAHVVSQFTAARHLVPFLAQGSPNALFLSIASGATEKPWPELGHFSIASAALRMLGKVIHAESQALPVRVQQLALDGPVHTHRNGDYADSEWIDVGRVGQAVSELLQNSDGTAAVVRLDAGGVMHPVFEKPN</sequence>
<dbReference type="AlphaFoldDB" id="A0A4R6Z7J9"/>
<dbReference type="RefSeq" id="WP_133817416.1">
    <property type="nucleotide sequence ID" value="NZ_SNZH01000002.1"/>
</dbReference>
<proteinExistence type="inferred from homology"/>
<dbReference type="InterPro" id="IPR002347">
    <property type="entry name" value="SDR_fam"/>
</dbReference>
<dbReference type="SUPFAM" id="SSF51735">
    <property type="entry name" value="NAD(P)-binding Rossmann-fold domains"/>
    <property type="match status" value="1"/>
</dbReference>
<dbReference type="Proteomes" id="UP000295293">
    <property type="component" value="Unassembled WGS sequence"/>
</dbReference>
<evidence type="ECO:0000313" key="4">
    <source>
        <dbReference type="Proteomes" id="UP000295293"/>
    </source>
</evidence>
<dbReference type="InterPro" id="IPR036291">
    <property type="entry name" value="NAD(P)-bd_dom_sf"/>
</dbReference>
<keyword evidence="2" id="KW-0560">Oxidoreductase</keyword>
<comment type="similarity">
    <text evidence="1">Belongs to the short-chain dehydrogenases/reductases (SDR) family.</text>
</comment>
<dbReference type="OrthoDB" id="6028059at2"/>
<dbReference type="GO" id="GO:0016491">
    <property type="term" value="F:oxidoreductase activity"/>
    <property type="evidence" value="ECO:0007669"/>
    <property type="project" value="UniProtKB-KW"/>
</dbReference>
<evidence type="ECO:0000313" key="3">
    <source>
        <dbReference type="EMBL" id="TDR47704.1"/>
    </source>
</evidence>
<dbReference type="Gene3D" id="3.40.50.720">
    <property type="entry name" value="NAD(P)-binding Rossmann-like Domain"/>
    <property type="match status" value="1"/>
</dbReference>